<name>A0A1H7QTX2_STRJI</name>
<reference evidence="2" key="1">
    <citation type="submission" date="2016-10" db="EMBL/GenBank/DDBJ databases">
        <authorList>
            <person name="Varghese N."/>
        </authorList>
    </citation>
    <scope>NUCLEOTIDE SEQUENCE [LARGE SCALE GENOMIC DNA]</scope>
    <source>
        <strain evidence="2">DSM 45096 / BCRC 16803 / CGMCC 4.1857 / CIP 109030 / JCM 12277 / KCTC 19219 / NBRC 100920 / 33214</strain>
    </source>
</reference>
<dbReference type="RefSeq" id="WP_042445493.1">
    <property type="nucleotide sequence ID" value="NZ_BBPN01000009.1"/>
</dbReference>
<dbReference type="EMBL" id="FOAZ01000009">
    <property type="protein sequence ID" value="SEL51168.1"/>
    <property type="molecule type" value="Genomic_DNA"/>
</dbReference>
<evidence type="ECO:0000313" key="1">
    <source>
        <dbReference type="EMBL" id="SEL51168.1"/>
    </source>
</evidence>
<keyword evidence="2" id="KW-1185">Reference proteome</keyword>
<gene>
    <name evidence="1" type="ORF">SAMN05414137_109202</name>
</gene>
<organism evidence="1 2">
    <name type="scientific">Streptacidiphilus jiangxiensis</name>
    <dbReference type="NCBI Taxonomy" id="235985"/>
    <lineage>
        <taxon>Bacteria</taxon>
        <taxon>Bacillati</taxon>
        <taxon>Actinomycetota</taxon>
        <taxon>Actinomycetes</taxon>
        <taxon>Kitasatosporales</taxon>
        <taxon>Streptomycetaceae</taxon>
        <taxon>Streptacidiphilus</taxon>
    </lineage>
</organism>
<proteinExistence type="predicted"/>
<evidence type="ECO:0000313" key="2">
    <source>
        <dbReference type="Proteomes" id="UP000183015"/>
    </source>
</evidence>
<dbReference type="eggNOG" id="ENOG5031NR8">
    <property type="taxonomic scope" value="Bacteria"/>
</dbReference>
<dbReference type="OrthoDB" id="3855540at2"/>
<dbReference type="Proteomes" id="UP000183015">
    <property type="component" value="Unassembled WGS sequence"/>
</dbReference>
<sequence length="85" mass="9590">MAIQLGDDAHYVHSTARLFGWQVDWQPRGLLFLRRGEWVARVYFAPGGGFVRSTVHGDAHEARELGLSDVIRLLEREGFAIRPSA</sequence>
<dbReference type="AlphaFoldDB" id="A0A1H7QTX2"/>
<accession>A0A1H7QTX2</accession>
<protein>
    <submittedName>
        <fullName evidence="1">Uncharacterized protein</fullName>
    </submittedName>
</protein>